<reference evidence="1 2" key="1">
    <citation type="submission" date="2021-06" db="EMBL/GenBank/DDBJ databases">
        <title>Caerostris extrusa draft genome.</title>
        <authorList>
            <person name="Kono N."/>
            <person name="Arakawa K."/>
        </authorList>
    </citation>
    <scope>NUCLEOTIDE SEQUENCE [LARGE SCALE GENOMIC DNA]</scope>
</reference>
<proteinExistence type="predicted"/>
<dbReference type="Proteomes" id="UP001054945">
    <property type="component" value="Unassembled WGS sequence"/>
</dbReference>
<sequence length="116" mass="13070">MKDTNHAEICALFDSIECIRFLLNEPGEIVNERPRVAGHFRSTLSSFHYPLAGRFGSGTKSSGPTSRQIYRLVSFNQLLMLIPTALQSIKVRAHCNKRDPRVESRVIQELVGEQDA</sequence>
<evidence type="ECO:0000313" key="1">
    <source>
        <dbReference type="EMBL" id="GIX66564.1"/>
    </source>
</evidence>
<comment type="caution">
    <text evidence="1">The sequence shown here is derived from an EMBL/GenBank/DDBJ whole genome shotgun (WGS) entry which is preliminary data.</text>
</comment>
<dbReference type="EMBL" id="BPLR01001804">
    <property type="protein sequence ID" value="GIX66564.1"/>
    <property type="molecule type" value="Genomic_DNA"/>
</dbReference>
<dbReference type="AlphaFoldDB" id="A0AAV4M2I5"/>
<evidence type="ECO:0000313" key="2">
    <source>
        <dbReference type="Proteomes" id="UP001054945"/>
    </source>
</evidence>
<accession>A0AAV4M2I5</accession>
<keyword evidence="2" id="KW-1185">Reference proteome</keyword>
<organism evidence="1 2">
    <name type="scientific">Caerostris extrusa</name>
    <name type="common">Bark spider</name>
    <name type="synonym">Caerostris bankana</name>
    <dbReference type="NCBI Taxonomy" id="172846"/>
    <lineage>
        <taxon>Eukaryota</taxon>
        <taxon>Metazoa</taxon>
        <taxon>Ecdysozoa</taxon>
        <taxon>Arthropoda</taxon>
        <taxon>Chelicerata</taxon>
        <taxon>Arachnida</taxon>
        <taxon>Araneae</taxon>
        <taxon>Araneomorphae</taxon>
        <taxon>Entelegynae</taxon>
        <taxon>Araneoidea</taxon>
        <taxon>Araneidae</taxon>
        <taxon>Caerostris</taxon>
    </lineage>
</organism>
<name>A0AAV4M2I5_CAEEX</name>
<gene>
    <name evidence="1" type="ORF">CEXT_133261</name>
</gene>
<protein>
    <submittedName>
        <fullName evidence="1">Uncharacterized protein</fullName>
    </submittedName>
</protein>